<dbReference type="PANTHER" id="PTHR30055:SF237">
    <property type="entry name" value="TRANSCRIPTIONAL REPRESSOR MCE3R"/>
    <property type="match status" value="1"/>
</dbReference>
<dbReference type="InterPro" id="IPR050109">
    <property type="entry name" value="HTH-type_TetR-like_transc_reg"/>
</dbReference>
<comment type="caution">
    <text evidence="5">The sequence shown here is derived from an EMBL/GenBank/DDBJ whole genome shotgun (WGS) entry which is preliminary data.</text>
</comment>
<feature type="DNA-binding region" description="H-T-H motif" evidence="2">
    <location>
        <begin position="142"/>
        <end position="161"/>
    </location>
</feature>
<feature type="compositionally biased region" description="Basic and acidic residues" evidence="3">
    <location>
        <begin position="1"/>
        <end position="29"/>
    </location>
</feature>
<dbReference type="PANTHER" id="PTHR30055">
    <property type="entry name" value="HTH-TYPE TRANSCRIPTIONAL REGULATOR RUTR"/>
    <property type="match status" value="1"/>
</dbReference>
<dbReference type="EMBL" id="BAABJM010000001">
    <property type="protein sequence ID" value="GAA5043761.1"/>
    <property type="molecule type" value="Genomic_DNA"/>
</dbReference>
<dbReference type="InterPro" id="IPR009057">
    <property type="entry name" value="Homeodomain-like_sf"/>
</dbReference>
<feature type="domain" description="HTH tetR-type" evidence="4">
    <location>
        <begin position="321"/>
        <end position="381"/>
    </location>
</feature>
<organism evidence="5 6">
    <name type="scientific">Nocardia callitridis</name>
    <dbReference type="NCBI Taxonomy" id="648753"/>
    <lineage>
        <taxon>Bacteria</taxon>
        <taxon>Bacillati</taxon>
        <taxon>Actinomycetota</taxon>
        <taxon>Actinomycetes</taxon>
        <taxon>Mycobacteriales</taxon>
        <taxon>Nocardiaceae</taxon>
        <taxon>Nocardia</taxon>
    </lineage>
</organism>
<feature type="domain" description="HTH tetR-type" evidence="4">
    <location>
        <begin position="119"/>
        <end position="179"/>
    </location>
</feature>
<dbReference type="SUPFAM" id="SSF46689">
    <property type="entry name" value="Homeodomain-like"/>
    <property type="match status" value="2"/>
</dbReference>
<dbReference type="Proteomes" id="UP001500603">
    <property type="component" value="Unassembled WGS sequence"/>
</dbReference>
<evidence type="ECO:0000256" key="2">
    <source>
        <dbReference type="PROSITE-ProRule" id="PRU00335"/>
    </source>
</evidence>
<sequence>MVADRSEADLAAARPRDSTANGHRERGETVADGNGAHHGSPTARGENGRKQQSGSSAEAPSRGGAETVPGDGGSGDAVVDSHAAASDTPATGDRGGRRVRATSARTVSGGGSSVRRRPKDRKVQIIRAAARAFSERGYYPVGVDEIAAEVGISGPALYRHFRNKYALLVAAAEEGARHLAEVAHNADDPTLDPDPRLAALIKGVAEYTIEIRREAGLYRWERRYLERADRVRIRKIYDDLNAAFAAPIAQVRPEAAEADVALRAAGVLSVIASISAHRTTLSSAKLLPLQHDMASAVVHVTLPPAPRGPEPGAPRRGIPVTSKREQLLTEAIKIFGRQGYHEASIEEIGAAVGINASSVYRYFPSKADLLAAAFHRTGDRLAIAITESLAEATSRADAARRIAERYAKLSFATPEIMPVYYAEFTNLPQAEQHKLRAIQRQNILEWANLLDGDPVESRFRVHAAIGQVIDLGRLIRFDTRPEHLDRVIALMLAVLFGNGESAAGVQD</sequence>
<protein>
    <submittedName>
        <fullName evidence="5">TetR/AcrR family transcriptional regulator</fullName>
    </submittedName>
</protein>
<keyword evidence="6" id="KW-1185">Reference proteome</keyword>
<evidence type="ECO:0000256" key="1">
    <source>
        <dbReference type="ARBA" id="ARBA00023125"/>
    </source>
</evidence>
<dbReference type="Pfam" id="PF00440">
    <property type="entry name" value="TetR_N"/>
    <property type="match status" value="2"/>
</dbReference>
<evidence type="ECO:0000313" key="5">
    <source>
        <dbReference type="EMBL" id="GAA5043761.1"/>
    </source>
</evidence>
<proteinExistence type="predicted"/>
<evidence type="ECO:0000256" key="3">
    <source>
        <dbReference type="SAM" id="MobiDB-lite"/>
    </source>
</evidence>
<feature type="compositionally biased region" description="Low complexity" evidence="3">
    <location>
        <begin position="76"/>
        <end position="87"/>
    </location>
</feature>
<evidence type="ECO:0000313" key="6">
    <source>
        <dbReference type="Proteomes" id="UP001500603"/>
    </source>
</evidence>
<dbReference type="PRINTS" id="PR00455">
    <property type="entry name" value="HTHTETR"/>
</dbReference>
<keyword evidence="1 2" id="KW-0238">DNA-binding</keyword>
<reference evidence="6" key="1">
    <citation type="journal article" date="2019" name="Int. J. Syst. Evol. Microbiol.">
        <title>The Global Catalogue of Microorganisms (GCM) 10K type strain sequencing project: providing services to taxonomists for standard genome sequencing and annotation.</title>
        <authorList>
            <consortium name="The Broad Institute Genomics Platform"/>
            <consortium name="The Broad Institute Genome Sequencing Center for Infectious Disease"/>
            <person name="Wu L."/>
            <person name="Ma J."/>
        </authorList>
    </citation>
    <scope>NUCLEOTIDE SEQUENCE [LARGE SCALE GENOMIC DNA]</scope>
    <source>
        <strain evidence="6">JCM 18298</strain>
    </source>
</reference>
<accession>A0ABP9JTA8</accession>
<feature type="region of interest" description="Disordered" evidence="3">
    <location>
        <begin position="1"/>
        <end position="120"/>
    </location>
</feature>
<dbReference type="InterPro" id="IPR001647">
    <property type="entry name" value="HTH_TetR"/>
</dbReference>
<evidence type="ECO:0000259" key="4">
    <source>
        <dbReference type="PROSITE" id="PS50977"/>
    </source>
</evidence>
<dbReference type="Gene3D" id="1.10.357.10">
    <property type="entry name" value="Tetracycline Repressor, domain 2"/>
    <property type="match status" value="2"/>
</dbReference>
<name>A0ABP9JTA8_9NOCA</name>
<feature type="DNA-binding region" description="H-T-H motif" evidence="2">
    <location>
        <begin position="344"/>
        <end position="363"/>
    </location>
</feature>
<gene>
    <name evidence="5" type="ORF">GCM10023318_05740</name>
</gene>
<dbReference type="Gene3D" id="1.10.10.60">
    <property type="entry name" value="Homeodomain-like"/>
    <property type="match status" value="2"/>
</dbReference>
<dbReference type="PROSITE" id="PS50977">
    <property type="entry name" value="HTH_TETR_2"/>
    <property type="match status" value="2"/>
</dbReference>